<dbReference type="InterPro" id="IPR017441">
    <property type="entry name" value="Protein_kinase_ATP_BS"/>
</dbReference>
<protein>
    <recommendedName>
        <fullName evidence="2">non-specific serine/threonine protein kinase</fullName>
        <ecNumber evidence="2">2.7.11.1</ecNumber>
    </recommendedName>
</protein>
<feature type="transmembrane region" description="Helical" evidence="19">
    <location>
        <begin position="2308"/>
        <end position="2328"/>
    </location>
</feature>
<accession>A0A6N2NBR5</accession>
<dbReference type="InterPro" id="IPR000719">
    <property type="entry name" value="Prot_kinase_dom"/>
</dbReference>
<proteinExistence type="predicted"/>
<evidence type="ECO:0000313" key="22">
    <source>
        <dbReference type="EMBL" id="VFU64204.1"/>
    </source>
</evidence>
<dbReference type="Gene3D" id="3.30.430.20">
    <property type="entry name" value="Gnk2 domain, C-X8-C-X2-C motif"/>
    <property type="match status" value="8"/>
</dbReference>
<feature type="domain" description="Protein kinase" evidence="20">
    <location>
        <begin position="2356"/>
        <end position="2596"/>
    </location>
</feature>
<comment type="catalytic activity">
    <reaction evidence="16">
        <text>L-threonyl-[protein] + ATP = O-phospho-L-threonyl-[protein] + ADP + H(+)</text>
        <dbReference type="Rhea" id="RHEA:46608"/>
        <dbReference type="Rhea" id="RHEA-COMP:11060"/>
        <dbReference type="Rhea" id="RHEA-COMP:11605"/>
        <dbReference type="ChEBI" id="CHEBI:15378"/>
        <dbReference type="ChEBI" id="CHEBI:30013"/>
        <dbReference type="ChEBI" id="CHEBI:30616"/>
        <dbReference type="ChEBI" id="CHEBI:61977"/>
        <dbReference type="ChEBI" id="CHEBI:456216"/>
        <dbReference type="EC" id="2.7.11.1"/>
    </reaction>
</comment>
<feature type="transmembrane region" description="Helical" evidence="19">
    <location>
        <begin position="995"/>
        <end position="1018"/>
    </location>
</feature>
<evidence type="ECO:0000256" key="17">
    <source>
        <dbReference type="ARBA" id="ARBA00048679"/>
    </source>
</evidence>
<evidence type="ECO:0000256" key="1">
    <source>
        <dbReference type="ARBA" id="ARBA00004167"/>
    </source>
</evidence>
<feature type="domain" description="Gnk2-homologous" evidence="21">
    <location>
        <begin position="281"/>
        <end position="388"/>
    </location>
</feature>
<dbReference type="InterPro" id="IPR008271">
    <property type="entry name" value="Ser/Thr_kinase_AS"/>
</dbReference>
<evidence type="ECO:0000256" key="14">
    <source>
        <dbReference type="ARBA" id="ARBA00023170"/>
    </source>
</evidence>
<dbReference type="FunFam" id="3.30.430.20:FF:000003">
    <property type="entry name" value="Cysteine-rich RLK (RECEPTOR-like protein kinase) 10"/>
    <property type="match status" value="1"/>
</dbReference>
<dbReference type="Pfam" id="PF07714">
    <property type="entry name" value="PK_Tyr_Ser-Thr"/>
    <property type="match status" value="4"/>
</dbReference>
<evidence type="ECO:0000256" key="10">
    <source>
        <dbReference type="ARBA" id="ARBA00022777"/>
    </source>
</evidence>
<dbReference type="SUPFAM" id="SSF56112">
    <property type="entry name" value="Protein kinase-like (PK-like)"/>
    <property type="match status" value="5"/>
</dbReference>
<dbReference type="InterPro" id="IPR002902">
    <property type="entry name" value="GNK2"/>
</dbReference>
<evidence type="ECO:0000256" key="19">
    <source>
        <dbReference type="SAM" id="Phobius"/>
    </source>
</evidence>
<feature type="domain" description="Gnk2-homologous" evidence="21">
    <location>
        <begin position="2052"/>
        <end position="2156"/>
    </location>
</feature>
<dbReference type="FunFam" id="1.10.510.10:FF:000129">
    <property type="entry name" value="cysteine-rich receptor-like protein kinase 10"/>
    <property type="match status" value="2"/>
</dbReference>
<evidence type="ECO:0000256" key="9">
    <source>
        <dbReference type="ARBA" id="ARBA00022741"/>
    </source>
</evidence>
<evidence type="ECO:0000256" key="13">
    <source>
        <dbReference type="ARBA" id="ARBA00023136"/>
    </source>
</evidence>
<dbReference type="PANTHER" id="PTHR27002">
    <property type="entry name" value="RECEPTOR-LIKE SERINE/THREONINE-PROTEIN KINASE SD1-8"/>
    <property type="match status" value="1"/>
</dbReference>
<evidence type="ECO:0000256" key="4">
    <source>
        <dbReference type="ARBA" id="ARBA00022553"/>
    </source>
</evidence>
<feature type="domain" description="Protein kinase" evidence="20">
    <location>
        <begin position="1"/>
        <end position="164"/>
    </location>
</feature>
<keyword evidence="8" id="KW-0677">Repeat</keyword>
<name>A0A6N2NBR5_SALVM</name>
<feature type="domain" description="Protein kinase" evidence="20">
    <location>
        <begin position="1734"/>
        <end position="2064"/>
    </location>
</feature>
<dbReference type="GO" id="GO:0004674">
    <property type="term" value="F:protein serine/threonine kinase activity"/>
    <property type="evidence" value="ECO:0007669"/>
    <property type="project" value="UniProtKB-KW"/>
</dbReference>
<keyword evidence="6 19" id="KW-0812">Transmembrane</keyword>
<keyword evidence="14" id="KW-0675">Receptor</keyword>
<dbReference type="FunFam" id="3.30.200.20:FF:000217">
    <property type="entry name" value="probable LRR receptor-like serine/threonine-protein kinase At1g53430"/>
    <property type="match status" value="1"/>
</dbReference>
<feature type="domain" description="Gnk2-homologous" evidence="21">
    <location>
        <begin position="866"/>
        <end position="973"/>
    </location>
</feature>
<feature type="domain" description="Gnk2-homologous" evidence="21">
    <location>
        <begin position="1383"/>
        <end position="1485"/>
    </location>
</feature>
<dbReference type="CDD" id="cd23509">
    <property type="entry name" value="Gnk2-like"/>
    <property type="match status" value="8"/>
</dbReference>
<evidence type="ECO:0000256" key="16">
    <source>
        <dbReference type="ARBA" id="ARBA00047899"/>
    </source>
</evidence>
<evidence type="ECO:0000259" key="21">
    <source>
        <dbReference type="PROSITE" id="PS51473"/>
    </source>
</evidence>
<feature type="domain" description="Gnk2-homologous" evidence="21">
    <location>
        <begin position="1491"/>
        <end position="1597"/>
    </location>
</feature>
<feature type="domain" description="Protein kinase" evidence="20">
    <location>
        <begin position="493"/>
        <end position="751"/>
    </location>
</feature>
<evidence type="ECO:0000256" key="8">
    <source>
        <dbReference type="ARBA" id="ARBA00022737"/>
    </source>
</evidence>
<keyword evidence="11 18" id="KW-0067">ATP-binding</keyword>
<dbReference type="GO" id="GO:0005886">
    <property type="term" value="C:plasma membrane"/>
    <property type="evidence" value="ECO:0007669"/>
    <property type="project" value="TreeGrafter"/>
</dbReference>
<feature type="transmembrane region" description="Helical" evidence="19">
    <location>
        <begin position="416"/>
        <end position="437"/>
    </location>
</feature>
<dbReference type="InterPro" id="IPR011009">
    <property type="entry name" value="Kinase-like_dom_sf"/>
</dbReference>
<dbReference type="EC" id="2.7.11.1" evidence="2"/>
<dbReference type="FunFam" id="3.30.200.20:FF:000142">
    <property type="entry name" value="Cysteine-rich receptor-like protein kinase 10"/>
    <property type="match status" value="2"/>
</dbReference>
<dbReference type="FunFam" id="1.10.510.10:FF:000467">
    <property type="entry name" value="Liguleless narrow1"/>
    <property type="match status" value="2"/>
</dbReference>
<dbReference type="Pfam" id="PF01657">
    <property type="entry name" value="Stress-antifung"/>
    <property type="match status" value="8"/>
</dbReference>
<feature type="binding site" evidence="18">
    <location>
        <position position="2384"/>
    </location>
    <ligand>
        <name>ATP</name>
        <dbReference type="ChEBI" id="CHEBI:30616"/>
    </ligand>
</feature>
<feature type="transmembrane region" description="Helical" evidence="19">
    <location>
        <begin position="2269"/>
        <end position="2293"/>
    </location>
</feature>
<feature type="transmembrane region" description="Helical" evidence="19">
    <location>
        <begin position="1648"/>
        <end position="1674"/>
    </location>
</feature>
<keyword evidence="9 18" id="KW-0547">Nucleotide-binding</keyword>
<keyword evidence="3" id="KW-0723">Serine/threonine-protein kinase</keyword>
<evidence type="ECO:0000256" key="12">
    <source>
        <dbReference type="ARBA" id="ARBA00022989"/>
    </source>
</evidence>
<dbReference type="GO" id="GO:0006979">
    <property type="term" value="P:response to oxidative stress"/>
    <property type="evidence" value="ECO:0007669"/>
    <property type="project" value="UniProtKB-ARBA"/>
</dbReference>
<organism evidence="22">
    <name type="scientific">Salix viminalis</name>
    <name type="common">Common osier</name>
    <name type="synonym">Basket willow</name>
    <dbReference type="NCBI Taxonomy" id="40686"/>
    <lineage>
        <taxon>Eukaryota</taxon>
        <taxon>Viridiplantae</taxon>
        <taxon>Streptophyta</taxon>
        <taxon>Embryophyta</taxon>
        <taxon>Tracheophyta</taxon>
        <taxon>Spermatophyta</taxon>
        <taxon>Magnoliopsida</taxon>
        <taxon>eudicotyledons</taxon>
        <taxon>Gunneridae</taxon>
        <taxon>Pentapetalae</taxon>
        <taxon>rosids</taxon>
        <taxon>fabids</taxon>
        <taxon>Malpighiales</taxon>
        <taxon>Salicaceae</taxon>
        <taxon>Saliceae</taxon>
        <taxon>Salix</taxon>
    </lineage>
</organism>
<dbReference type="PROSITE" id="PS50011">
    <property type="entry name" value="PROTEIN_KINASE_DOM"/>
    <property type="match status" value="5"/>
</dbReference>
<evidence type="ECO:0000256" key="11">
    <source>
        <dbReference type="ARBA" id="ARBA00022840"/>
    </source>
</evidence>
<dbReference type="SMART" id="SM00220">
    <property type="entry name" value="S_TKc"/>
    <property type="match status" value="3"/>
</dbReference>
<dbReference type="PROSITE" id="PS00108">
    <property type="entry name" value="PROTEIN_KINASE_ST"/>
    <property type="match status" value="5"/>
</dbReference>
<evidence type="ECO:0000256" key="18">
    <source>
        <dbReference type="PROSITE-ProRule" id="PRU10141"/>
    </source>
</evidence>
<dbReference type="Pfam" id="PF00069">
    <property type="entry name" value="Pkinase"/>
    <property type="match status" value="1"/>
</dbReference>
<dbReference type="GO" id="GO:0005524">
    <property type="term" value="F:ATP binding"/>
    <property type="evidence" value="ECO:0007669"/>
    <property type="project" value="UniProtKB-UniRule"/>
</dbReference>
<keyword evidence="15" id="KW-0325">Glycoprotein</keyword>
<sequence>MLYLHEDSRLKIVHRDLKASNILLDNEMNPKISDFGMARIFSSHEDEANTARIVGTGYMAPEYAMEGLYSTKSDVFSFGVLLLEIISGRKKGGYHLPRCAPSLLACAWQLWNEGNKAELIDPMLSAYAEFSVMHIGLLCVQEDASDRPTMSSVVLMLKSYNSFLPQPARPAFVGRFMDNPEAAASNFSVNEMTLSDTLMSYLASNASVSKQYHADAGNDPDRVYAQYMCYNYITNENCSACIDTASQDIMQLCPYNTNATVWEELCQLRFSNKKFIGELDLSGNIPLSNTKAIDNSIKYVPVLNENFSNLSKKAAFDPAQNMYATGKVALPDLDTLYALGQCTTDLSSNNCNTCLQVAIQNISSCCFIGRGARLLSQSCYFRYELYAFYESPSVSETSATVSETQKGKEWTILKTVLGTCIPIVALAFLTASCIIYFRRIRRKETDEEKNHLSFFQEMRKSRGSTFAEGNKVSSDELPRMMDLSAIRAATDNFSVSNKLGQGGFGPVYKGILSDGSEVAVKRLSRSSEQGVQELKNEVRLIMNFSTTAWFLCRRRGKAPHPTKRPELDWSRRIDIINGIAKGMLYLHEDSRLKIVHRDLKASNILLDNEMNPKISDFGMARIFSSHEDEANTARIAWQLWNEGNKAELIDPMLSDSCNAEEFSRYMHIGLLCVQEDASDRPTMSSVVLMLKSHNSFLPQPERPAFVGRFMDNPEAAASNFSVNEMTLSDEMAYRLPSSEKTIQLLWVCFFISNLLDLAHADPPYKACSNISANSQFQKNLEIILSYLPSNASVSKLYSTSTGNDHDRIYAQYMCLNYVTNDNCRACIATASEVIMQLCPEDKDAVVWQEICQLRYSNQSFLDNLDVSGNMALDNKEDLENPAQFRLVVNETLNDLAKQVAFNRSTNMYATRKVAFTNTDTLYALMQCSTDLSPDDCNKCLRVAMANISSCCSASRGGRVLSRSCYLRYELYAWYEGANETSESPPVPGKSNRRTIWIIIILTVAAALLVVGILGYLIYWHAMRNGRKKWERQNTRIDRNCRGIGHPNHDDYQLQIFHRDGVNDGESAFMDLETINAATGNFSESNFLGEGGFGPVYKGKLSDGKEIAVKRLSAISEQGTNEFSNEAMLIMKLQHKNLVKLLGLCVAGDEKLLVYEFMPNRSLDVFLFDEKERAQLNWRTRIGIINGIAKGTLYLHEDSRHRIIHRDLKASNVLLDKDMNPKISDFGMARMFAGSEGEANTARIVGTYGYMAPEYAMEGLYSTKSDVFSFGVLLLEIITGRRNSEVQKSKRAPKLLAYAWELWNEGKELELIDPLLADSCCSDEFSRYMNIGLLCVQEDPCERPTMSSVVSMMKSESSILTQPDRPAFSVGRLPEYEANASNCSASVLTISDDSSYSDNSPFKNNLEILMSYLRSNASVSKLYNTSTGNDLDRIYAQYMCLNYAAHDECSTCIKIASQTITRLCPGDKEAVVWEELCQLRYSSQNFSAHLDVSRNIPQYIKKEVKNPAQFRLVVNETMDNLIEQASFNASENMYTTREVTTDTYTLYALAQCSANLSPYDCSTCLQVSRANISSCCDASRGVRVLSRSCYLWYEFYSYEGETNSAEKGKCFCMQSISAPKVADEFLSLRIESLQVNNDFFSLSEGNRRIWMFIILTVAGALLVVVILGSFIYCLVKRNGIEKWKKENSRQIDIGHGIGRPSRTDFQLQSFHRDGLDVQESSFMDFASIGNATNNFSNSNFIGKGGFGPVYKRFHSLIFLKGILSDGKEVAVKRLSPWSEQGIKEFTNEVQVIMKLQHKNLAKLHGICVHGEEKLLVYEFMPNSSLDVLLFDPKKRAQLNWQTRIGIINGIAKGTLYLHEDSRLRIIHRDLKASNVLLDKDMNPKNSDFGMARMFAGSEVEANTARIAGTLICYLLWNSGYMAPEYAMEGLYSIKSDVFSFGVLLLEIITGKRNSGFKSKHAPSLLAYVNFGGRPTMSSVVSMLKNGSSTFPEPERPGFFAWTFTGHHNKANASKSPAIEIVSCVSIGLLCVQEDPADRPTMSFVVVALRSQPMALPLPDNPPPFFSRNSTYQANLNLVLSSLSSNATRNNINGFYNVSAGQADVLYGMFLCRGDVNNSVCQSCVNFATKDVLEKCPIEKAATIWYDQCELRYSNRNFFSTVDQNFTLFMMSPYNVTVQPDRFDQLVANTLYMAARAASAGSGGKKFAVQQADYTLIQNLYTLVQCTPDLSTLDCRSCLDGVISKLGNCCNRKQGGRVIFARKKSNTTIRIIVIIVVPAIGVMILVICICMYLFIRTRKQSEKERVENTIYFSSLFTCMFFMFMCMLTCLSFEAMDEIESAESLQFAFSTIRDATQDFLEKNRLGQGGFGVVYKGVLPSGQEIAVKRLSKDSGQGDFEFKNEVLLVAKLQHRNLVRLLGFCLQGIERLLIYEFVPNASLDHFIFDPTKRVQLNWERRYKIIGGIARGLLYLHEDSRLRIIHRDLKASNILLDEEMNPKISDFGMARLFVMDQTQGNTKYALQGHFSVKLDVFSFGVLALEIVTGKKNSFRNGDDIEHLISHAWRNWREGTAQDIIDPVLSSGSTTEMMRCIHIGLLCV</sequence>
<feature type="domain" description="Protein kinase" evidence="20">
    <location>
        <begin position="1081"/>
        <end position="1359"/>
    </location>
</feature>
<dbReference type="PROSITE" id="PS00107">
    <property type="entry name" value="PROTEIN_KINASE_ATP"/>
    <property type="match status" value="1"/>
</dbReference>
<reference evidence="22" key="1">
    <citation type="submission" date="2019-03" db="EMBL/GenBank/DDBJ databases">
        <authorList>
            <person name="Mank J."/>
            <person name="Almeida P."/>
        </authorList>
    </citation>
    <scope>NUCLEOTIDE SEQUENCE</scope>
    <source>
        <strain evidence="22">78183</strain>
    </source>
</reference>
<dbReference type="PROSITE" id="PS51473">
    <property type="entry name" value="GNK2"/>
    <property type="match status" value="8"/>
</dbReference>
<dbReference type="FunFam" id="1.10.510.10:FF:001023">
    <property type="entry name" value="Os07g0541700 protein"/>
    <property type="match status" value="1"/>
</dbReference>
<dbReference type="InterPro" id="IPR038408">
    <property type="entry name" value="GNK2_sf"/>
</dbReference>
<evidence type="ECO:0000259" key="20">
    <source>
        <dbReference type="PROSITE" id="PS50011"/>
    </source>
</evidence>
<evidence type="ECO:0000256" key="3">
    <source>
        <dbReference type="ARBA" id="ARBA00022527"/>
    </source>
</evidence>
<keyword evidence="12 19" id="KW-1133">Transmembrane helix</keyword>
<keyword evidence="4" id="KW-0597">Phosphoprotein</keyword>
<dbReference type="InterPro" id="IPR001245">
    <property type="entry name" value="Ser-Thr/Tyr_kinase_cat_dom"/>
</dbReference>
<evidence type="ECO:0000256" key="15">
    <source>
        <dbReference type="ARBA" id="ARBA00023180"/>
    </source>
</evidence>
<feature type="domain" description="Gnk2-homologous" evidence="21">
    <location>
        <begin position="168"/>
        <end position="275"/>
    </location>
</feature>
<gene>
    <name evidence="22" type="ORF">SVIM_LOCUS491955</name>
</gene>
<comment type="catalytic activity">
    <reaction evidence="17">
        <text>L-seryl-[protein] + ATP = O-phospho-L-seryl-[protein] + ADP + H(+)</text>
        <dbReference type="Rhea" id="RHEA:17989"/>
        <dbReference type="Rhea" id="RHEA-COMP:9863"/>
        <dbReference type="Rhea" id="RHEA-COMP:11604"/>
        <dbReference type="ChEBI" id="CHEBI:15378"/>
        <dbReference type="ChEBI" id="CHEBI:29999"/>
        <dbReference type="ChEBI" id="CHEBI:30616"/>
        <dbReference type="ChEBI" id="CHEBI:83421"/>
        <dbReference type="ChEBI" id="CHEBI:456216"/>
        <dbReference type="EC" id="2.7.11.1"/>
    </reaction>
</comment>
<dbReference type="FunFam" id="3.30.430.20:FF:000002">
    <property type="entry name" value="Cysteine-rich receptor-like protein kinase 10"/>
    <property type="match status" value="2"/>
</dbReference>
<keyword evidence="10" id="KW-0418">Kinase</keyword>
<feature type="domain" description="Gnk2-homologous" evidence="21">
    <location>
        <begin position="758"/>
        <end position="860"/>
    </location>
</feature>
<dbReference type="CDD" id="cd14066">
    <property type="entry name" value="STKc_IRAK"/>
    <property type="match status" value="1"/>
</dbReference>
<dbReference type="EMBL" id="CAADRP010002251">
    <property type="protein sequence ID" value="VFU64204.1"/>
    <property type="molecule type" value="Genomic_DNA"/>
</dbReference>
<feature type="domain" description="Gnk2-homologous" evidence="21">
    <location>
        <begin position="2162"/>
        <end position="2270"/>
    </location>
</feature>
<dbReference type="PANTHER" id="PTHR27002:SF679">
    <property type="entry name" value="CYSTEINE-RICH RECEPTOR-LIKE PROTEIN KINASE 10 ISOFORM X1"/>
    <property type="match status" value="1"/>
</dbReference>
<keyword evidence="7" id="KW-0732">Signal</keyword>
<dbReference type="Gene3D" id="1.10.510.10">
    <property type="entry name" value="Transferase(Phosphotransferase) domain 1"/>
    <property type="match status" value="6"/>
</dbReference>
<keyword evidence="5" id="KW-0808">Transferase</keyword>
<evidence type="ECO:0000256" key="7">
    <source>
        <dbReference type="ARBA" id="ARBA00022729"/>
    </source>
</evidence>
<evidence type="ECO:0000256" key="5">
    <source>
        <dbReference type="ARBA" id="ARBA00022679"/>
    </source>
</evidence>
<keyword evidence="13 19" id="KW-0472">Membrane</keyword>
<evidence type="ECO:0000256" key="6">
    <source>
        <dbReference type="ARBA" id="ARBA00022692"/>
    </source>
</evidence>
<comment type="subcellular location">
    <subcellularLocation>
        <location evidence="1">Membrane</location>
        <topology evidence="1">Single-pass membrane protein</topology>
    </subcellularLocation>
</comment>
<dbReference type="Gene3D" id="3.30.200.20">
    <property type="entry name" value="Phosphorylase Kinase, domain 1"/>
    <property type="match status" value="4"/>
</dbReference>
<evidence type="ECO:0000256" key="2">
    <source>
        <dbReference type="ARBA" id="ARBA00012513"/>
    </source>
</evidence>